<dbReference type="InterPro" id="IPR027417">
    <property type="entry name" value="P-loop_NTPase"/>
</dbReference>
<proteinExistence type="predicted"/>
<dbReference type="GO" id="GO:0006790">
    <property type="term" value="P:sulfur compound metabolic process"/>
    <property type="evidence" value="ECO:0007669"/>
    <property type="project" value="TreeGrafter"/>
</dbReference>
<evidence type="ECO:0000313" key="3">
    <source>
        <dbReference type="Proteomes" id="UP000005408"/>
    </source>
</evidence>
<reference evidence="2" key="1">
    <citation type="submission" date="2022-08" db="UniProtKB">
        <authorList>
            <consortium name="EnsemblMetazoa"/>
        </authorList>
    </citation>
    <scope>IDENTIFICATION</scope>
    <source>
        <strain evidence="2">05x7-T-G4-1.051#20</strain>
    </source>
</reference>
<evidence type="ECO:0000259" key="1">
    <source>
        <dbReference type="Pfam" id="PF00685"/>
    </source>
</evidence>
<protein>
    <recommendedName>
        <fullName evidence="1">Sulfotransferase domain-containing protein</fullName>
    </recommendedName>
</protein>
<name>A0A8W8KD59_MAGGI</name>
<accession>A0A8W8KD59</accession>
<dbReference type="Proteomes" id="UP000005408">
    <property type="component" value="Unassembled WGS sequence"/>
</dbReference>
<feature type="domain" description="Sulfotransferase" evidence="1">
    <location>
        <begin position="72"/>
        <end position="366"/>
    </location>
</feature>
<dbReference type="Pfam" id="PF00685">
    <property type="entry name" value="Sulfotransfer_1"/>
    <property type="match status" value="1"/>
</dbReference>
<dbReference type="PANTHER" id="PTHR10704">
    <property type="entry name" value="CARBOHYDRATE SULFOTRANSFERASE"/>
    <property type="match status" value="1"/>
</dbReference>
<dbReference type="EnsemblMetazoa" id="G22690.1">
    <property type="protein sequence ID" value="G22690.1:cds"/>
    <property type="gene ID" value="G22690"/>
</dbReference>
<dbReference type="InterPro" id="IPR051135">
    <property type="entry name" value="Gal/GlcNAc/GalNAc_ST"/>
</dbReference>
<dbReference type="GO" id="GO:0006044">
    <property type="term" value="P:N-acetylglucosamine metabolic process"/>
    <property type="evidence" value="ECO:0007669"/>
    <property type="project" value="TreeGrafter"/>
</dbReference>
<sequence>MSVYLYQDIQFKTRHSITTGVKEIGQRTKKKMTKDIQFQTQESLTKVRKIKTATEQRTKRTSAKVSRAVRMTLLLAYARTGSTLTGEILHLQPKNFYLFEPLHGLIKSLQNQTEVTFLNGSTRAISTVNEINVLISKTVYNWFTCNFEELDMASLTDFFLDVFTPEHETYFKCLGPRNKTRDISIETVQRCVGILQDRCLSMTSVTIKTIRTPMKSVEYLLQTIRHLKVIYLVRDPRGMFLSRARVGMLRWNELEEKSKMTCEQIDNDIEEFNKLYTKYPYRLKRLAYENLCRNPIFVVGKMYQFLRLPYMEIVKYQIRNITTGPILKCSFCTKRGDALGNAYKWKKDIKEDRLKVIDKYCSNVYQKLAYRYLSYQQLKKVKETWQAHVDLMQV</sequence>
<dbReference type="AlphaFoldDB" id="A0A8W8KD59"/>
<dbReference type="PANTHER" id="PTHR10704:SF44">
    <property type="entry name" value="LD35051P-RELATED"/>
    <property type="match status" value="1"/>
</dbReference>
<evidence type="ECO:0000313" key="2">
    <source>
        <dbReference type="EnsemblMetazoa" id="G22690.1:cds"/>
    </source>
</evidence>
<dbReference type="GO" id="GO:0001517">
    <property type="term" value="F:N-acetylglucosamine 6-O-sulfotransferase activity"/>
    <property type="evidence" value="ECO:0007669"/>
    <property type="project" value="TreeGrafter"/>
</dbReference>
<dbReference type="Gene3D" id="3.40.50.300">
    <property type="entry name" value="P-loop containing nucleotide triphosphate hydrolases"/>
    <property type="match status" value="1"/>
</dbReference>
<dbReference type="SUPFAM" id="SSF52540">
    <property type="entry name" value="P-loop containing nucleoside triphosphate hydrolases"/>
    <property type="match status" value="1"/>
</dbReference>
<dbReference type="InterPro" id="IPR000863">
    <property type="entry name" value="Sulfotransferase_dom"/>
</dbReference>
<organism evidence="2 3">
    <name type="scientific">Magallana gigas</name>
    <name type="common">Pacific oyster</name>
    <name type="synonym">Crassostrea gigas</name>
    <dbReference type="NCBI Taxonomy" id="29159"/>
    <lineage>
        <taxon>Eukaryota</taxon>
        <taxon>Metazoa</taxon>
        <taxon>Spiralia</taxon>
        <taxon>Lophotrochozoa</taxon>
        <taxon>Mollusca</taxon>
        <taxon>Bivalvia</taxon>
        <taxon>Autobranchia</taxon>
        <taxon>Pteriomorphia</taxon>
        <taxon>Ostreida</taxon>
        <taxon>Ostreoidea</taxon>
        <taxon>Ostreidae</taxon>
        <taxon>Magallana</taxon>
    </lineage>
</organism>
<keyword evidence="3" id="KW-1185">Reference proteome</keyword>